<evidence type="ECO:0000256" key="5">
    <source>
        <dbReference type="ARBA" id="ARBA00022833"/>
    </source>
</evidence>
<organism evidence="12 13">
    <name type="scientific">Seonamhaeicola algicola</name>
    <dbReference type="NCBI Taxonomy" id="1719036"/>
    <lineage>
        <taxon>Bacteria</taxon>
        <taxon>Pseudomonadati</taxon>
        <taxon>Bacteroidota</taxon>
        <taxon>Flavobacteriia</taxon>
        <taxon>Flavobacteriales</taxon>
        <taxon>Flavobacteriaceae</taxon>
    </lineage>
</organism>
<dbReference type="Gene3D" id="3.30.1380.10">
    <property type="match status" value="1"/>
</dbReference>
<evidence type="ECO:0000313" key="13">
    <source>
        <dbReference type="Proteomes" id="UP000321790"/>
    </source>
</evidence>
<feature type="active site" description="Proton donor/acceptor" evidence="9">
    <location>
        <position position="201"/>
    </location>
</feature>
<accession>A0A5C7AUK5</accession>
<dbReference type="OrthoDB" id="9801430at2"/>
<dbReference type="GO" id="GO:0160237">
    <property type="term" value="F:D-Ala-D-Ala dipeptidase activity"/>
    <property type="evidence" value="ECO:0007669"/>
    <property type="project" value="UniProtKB-EC"/>
</dbReference>
<feature type="site" description="Transition state stabilizer" evidence="9">
    <location>
        <position position="91"/>
    </location>
</feature>
<comment type="catalytic activity">
    <reaction evidence="1 9 10">
        <text>D-alanyl-D-alanine + H2O = 2 D-alanine</text>
        <dbReference type="Rhea" id="RHEA:20661"/>
        <dbReference type="ChEBI" id="CHEBI:15377"/>
        <dbReference type="ChEBI" id="CHEBI:57416"/>
        <dbReference type="ChEBI" id="CHEBI:57822"/>
        <dbReference type="EC" id="3.4.13.22"/>
    </reaction>
</comment>
<comment type="caution">
    <text evidence="12">The sequence shown here is derived from an EMBL/GenBank/DDBJ whole genome shotgun (WGS) entry which is preliminary data.</text>
</comment>
<keyword evidence="13" id="KW-1185">Reference proteome</keyword>
<keyword evidence="6 9" id="KW-0224">Dipeptidase</keyword>
<feature type="binding site" evidence="9">
    <location>
        <position position="136"/>
    </location>
    <ligand>
        <name>Zn(2+)</name>
        <dbReference type="ChEBI" id="CHEBI:29105"/>
        <note>catalytic</note>
    </ligand>
</feature>
<dbReference type="GO" id="GO:0008237">
    <property type="term" value="F:metallopeptidase activity"/>
    <property type="evidence" value="ECO:0007669"/>
    <property type="project" value="UniProtKB-KW"/>
</dbReference>
<dbReference type="RefSeq" id="WP_147134316.1">
    <property type="nucleotide sequence ID" value="NZ_VOSC01000019.1"/>
</dbReference>
<dbReference type="CDD" id="cd14817">
    <property type="entry name" value="D-Ala-D-Ala_dipeptidase_VanX"/>
    <property type="match status" value="1"/>
</dbReference>
<proteinExistence type="inferred from homology"/>
<dbReference type="InterPro" id="IPR000755">
    <property type="entry name" value="A_A_dipeptidase"/>
</dbReference>
<dbReference type="EC" id="3.4.13.22" evidence="9 10"/>
<dbReference type="GO" id="GO:0008270">
    <property type="term" value="F:zinc ion binding"/>
    <property type="evidence" value="ECO:0007669"/>
    <property type="project" value="UniProtKB-UniRule"/>
</dbReference>
<feature type="binding site" evidence="9">
    <location>
        <position position="204"/>
    </location>
    <ligand>
        <name>Zn(2+)</name>
        <dbReference type="ChEBI" id="CHEBI:29105"/>
        <note>catalytic</note>
    </ligand>
</feature>
<evidence type="ECO:0000256" key="10">
    <source>
        <dbReference type="PIRNR" id="PIRNR026671"/>
    </source>
</evidence>
<comment type="function">
    <text evidence="9 10">Catalyzes hydrolysis of the D-alanyl-D-alanine dipeptide.</text>
</comment>
<keyword evidence="5 9" id="KW-0862">Zinc</keyword>
<evidence type="ECO:0000256" key="6">
    <source>
        <dbReference type="ARBA" id="ARBA00022997"/>
    </source>
</evidence>
<dbReference type="PANTHER" id="PTHR43126">
    <property type="entry name" value="D-ALANYL-D-ALANINE DIPEPTIDASE"/>
    <property type="match status" value="1"/>
</dbReference>
<evidence type="ECO:0000256" key="9">
    <source>
        <dbReference type="HAMAP-Rule" id="MF_01924"/>
    </source>
</evidence>
<dbReference type="GO" id="GO:0006508">
    <property type="term" value="P:proteolysis"/>
    <property type="evidence" value="ECO:0007669"/>
    <property type="project" value="UniProtKB-KW"/>
</dbReference>
<dbReference type="InterPro" id="IPR009045">
    <property type="entry name" value="Zn_M74/Hedgehog-like"/>
</dbReference>
<reference evidence="13" key="1">
    <citation type="submission" date="2019-08" db="EMBL/GenBank/DDBJ databases">
        <title>Seonamhaeicola sediminis sp. nov., isolated from marine sediment.</title>
        <authorList>
            <person name="Cao W.R."/>
        </authorList>
    </citation>
    <scope>NUCLEOTIDE SEQUENCE [LARGE SCALE GENOMIC DNA]</scope>
    <source>
        <strain evidence="13">Gy8</strain>
    </source>
</reference>
<dbReference type="GO" id="GO:0071555">
    <property type="term" value="P:cell wall organization"/>
    <property type="evidence" value="ECO:0007669"/>
    <property type="project" value="UniProtKB-KW"/>
</dbReference>
<evidence type="ECO:0000256" key="4">
    <source>
        <dbReference type="ARBA" id="ARBA00022801"/>
    </source>
</evidence>
<keyword evidence="4 9" id="KW-0378">Hydrolase</keyword>
<evidence type="ECO:0000256" key="7">
    <source>
        <dbReference type="ARBA" id="ARBA00023049"/>
    </source>
</evidence>
<dbReference type="PANTHER" id="PTHR43126:SF1">
    <property type="entry name" value="D-ALANYL-D-ALANINE DIPEPTIDASE"/>
    <property type="match status" value="1"/>
</dbReference>
<dbReference type="AlphaFoldDB" id="A0A5C7AUK5"/>
<feature type="signal peptide" evidence="11">
    <location>
        <begin position="1"/>
        <end position="19"/>
    </location>
</feature>
<evidence type="ECO:0000313" key="12">
    <source>
        <dbReference type="EMBL" id="TXE12081.1"/>
    </source>
</evidence>
<evidence type="ECO:0000256" key="11">
    <source>
        <dbReference type="SAM" id="SignalP"/>
    </source>
</evidence>
<evidence type="ECO:0000256" key="1">
    <source>
        <dbReference type="ARBA" id="ARBA00001362"/>
    </source>
</evidence>
<dbReference type="EMBL" id="VOSC01000019">
    <property type="protein sequence ID" value="TXE12081.1"/>
    <property type="molecule type" value="Genomic_DNA"/>
</dbReference>
<comment type="similarity">
    <text evidence="9 10">Belongs to the peptidase M15D family.</text>
</comment>
<dbReference type="PIRSF" id="PIRSF026671">
    <property type="entry name" value="AA_dipeptidase"/>
    <property type="match status" value="1"/>
</dbReference>
<keyword evidence="8 10" id="KW-0961">Cell wall biogenesis/degradation</keyword>
<gene>
    <name evidence="12" type="ORF">FUA26_08440</name>
</gene>
<dbReference type="SUPFAM" id="SSF55166">
    <property type="entry name" value="Hedgehog/DD-peptidase"/>
    <property type="match status" value="1"/>
</dbReference>
<comment type="cofactor">
    <cofactor evidence="9">
        <name>Zn(2+)</name>
        <dbReference type="ChEBI" id="CHEBI:29105"/>
    </cofactor>
    <text evidence="9">Binds 1 zinc ion per subunit.</text>
</comment>
<feature type="chain" id="PRO_5022867045" description="D-alanyl-D-alanine dipeptidase" evidence="11">
    <location>
        <begin position="20"/>
        <end position="222"/>
    </location>
</feature>
<dbReference type="Pfam" id="PF01427">
    <property type="entry name" value="Peptidase_M15"/>
    <property type="match status" value="1"/>
</dbReference>
<dbReference type="Proteomes" id="UP000321790">
    <property type="component" value="Unassembled WGS sequence"/>
</dbReference>
<name>A0A5C7AUK5_9FLAO</name>
<evidence type="ECO:0000256" key="3">
    <source>
        <dbReference type="ARBA" id="ARBA00022723"/>
    </source>
</evidence>
<protein>
    <recommendedName>
        <fullName evidence="9 10">D-alanyl-D-alanine dipeptidase</fullName>
        <shortName evidence="9 10">D-Ala-D-Ala dipeptidase</shortName>
        <ecNumber evidence="9 10">3.4.13.22</ecNumber>
    </recommendedName>
</protein>
<keyword evidence="2 9" id="KW-0645">Protease</keyword>
<feature type="binding site" evidence="9">
    <location>
        <position position="143"/>
    </location>
    <ligand>
        <name>Zn(2+)</name>
        <dbReference type="ChEBI" id="CHEBI:29105"/>
        <note>catalytic</note>
    </ligand>
</feature>
<keyword evidence="3 9" id="KW-0479">Metal-binding</keyword>
<evidence type="ECO:0000256" key="2">
    <source>
        <dbReference type="ARBA" id="ARBA00022670"/>
    </source>
</evidence>
<evidence type="ECO:0000256" key="8">
    <source>
        <dbReference type="ARBA" id="ARBA00023316"/>
    </source>
</evidence>
<dbReference type="HAMAP" id="MF_01924">
    <property type="entry name" value="A_A_dipeptidase"/>
    <property type="match status" value="1"/>
</dbReference>
<keyword evidence="7 9" id="KW-0482">Metalloprotease</keyword>
<keyword evidence="11" id="KW-0732">Signal</keyword>
<sequence length="222" mass="25862">MKFNIQFLVIIFAFNTCFAQLPDGFVYVNDIVPDLDVELRYFTTNNFIGKPINGYKSNTLILTRDTANALKKVQAYLQTKNLCLKVFDGYRPQTAVNHFVKWARNLNDTLNKKQFYPSVKKRYLFNEGYIASKSGHSRGSTVDVTIIDGNTGIPLDMGSHFDFFGKQSWVNYSNITPKQKDNRQLLQEVMAKFGFRGYSKEWWHFTLRHEPFPKTYFSFPVE</sequence>